<dbReference type="EMBL" id="BMXF01000003">
    <property type="protein sequence ID" value="GHB78460.1"/>
    <property type="molecule type" value="Genomic_DNA"/>
</dbReference>
<dbReference type="AlphaFoldDB" id="A0A8J3DBG9"/>
<evidence type="ECO:0000313" key="2">
    <source>
        <dbReference type="Proteomes" id="UP000598271"/>
    </source>
</evidence>
<dbReference type="Proteomes" id="UP000598271">
    <property type="component" value="Unassembled WGS sequence"/>
</dbReference>
<dbReference type="InterPro" id="IPR029058">
    <property type="entry name" value="AB_hydrolase_fold"/>
</dbReference>
<organism evidence="1 2">
    <name type="scientific">Persicitalea jodogahamensis</name>
    <dbReference type="NCBI Taxonomy" id="402147"/>
    <lineage>
        <taxon>Bacteria</taxon>
        <taxon>Pseudomonadati</taxon>
        <taxon>Bacteroidota</taxon>
        <taxon>Cytophagia</taxon>
        <taxon>Cytophagales</taxon>
        <taxon>Spirosomataceae</taxon>
        <taxon>Persicitalea</taxon>
    </lineage>
</organism>
<evidence type="ECO:0000313" key="1">
    <source>
        <dbReference type="EMBL" id="GHB78460.1"/>
    </source>
</evidence>
<dbReference type="InterPro" id="IPR000801">
    <property type="entry name" value="Esterase-like"/>
</dbReference>
<sequence length="243" mass="28082">MQREIVEWHSPSLNKKMRIAVYGHYGTALLMVPTAASDHLEYENFGLIDSIRPHMDSGKVKLFCVESINGESWLNPFMSGCEQAARYQDYNDYIIREVIPFISASTSPETPVIGCGISMGALQAANLFFKHPDLIQGVLALSGCYDLSVYTNGYYDDNVYFNSPTHYLRNLNAQWHLDLYRKSRHIYFVSGSGDYENPDSSRHISAILNSKNVYHELDIWGHDMPHEWWVWHRMMAHYLETKF</sequence>
<accession>A0A8J3DBG9</accession>
<proteinExistence type="predicted"/>
<gene>
    <name evidence="1" type="ORF">GCM10007390_35930</name>
</gene>
<name>A0A8J3DBG9_9BACT</name>
<reference evidence="1 2" key="1">
    <citation type="journal article" date="2014" name="Int. J. Syst. Evol. Microbiol.">
        <title>Complete genome sequence of Corynebacterium casei LMG S-19264T (=DSM 44701T), isolated from a smear-ripened cheese.</title>
        <authorList>
            <consortium name="US DOE Joint Genome Institute (JGI-PGF)"/>
            <person name="Walter F."/>
            <person name="Albersmeier A."/>
            <person name="Kalinowski J."/>
            <person name="Ruckert C."/>
        </authorList>
    </citation>
    <scope>NUCLEOTIDE SEQUENCE [LARGE SCALE GENOMIC DNA]</scope>
    <source>
        <strain evidence="1 2">KCTC 12866</strain>
    </source>
</reference>
<dbReference type="SUPFAM" id="SSF53474">
    <property type="entry name" value="alpha/beta-Hydrolases"/>
    <property type="match status" value="1"/>
</dbReference>
<dbReference type="RefSeq" id="WP_189565888.1">
    <property type="nucleotide sequence ID" value="NZ_BMXF01000003.1"/>
</dbReference>
<dbReference type="Pfam" id="PF00756">
    <property type="entry name" value="Esterase"/>
    <property type="match status" value="1"/>
</dbReference>
<protein>
    <submittedName>
        <fullName evidence="1">Esterase</fullName>
    </submittedName>
</protein>
<comment type="caution">
    <text evidence="1">The sequence shown here is derived from an EMBL/GenBank/DDBJ whole genome shotgun (WGS) entry which is preliminary data.</text>
</comment>
<keyword evidence="2" id="KW-1185">Reference proteome</keyword>
<dbReference type="Gene3D" id="3.40.50.1820">
    <property type="entry name" value="alpha/beta hydrolase"/>
    <property type="match status" value="1"/>
</dbReference>